<organism evidence="1">
    <name type="scientific">Cyprideis torosa</name>
    <dbReference type="NCBI Taxonomy" id="163714"/>
    <lineage>
        <taxon>Eukaryota</taxon>
        <taxon>Metazoa</taxon>
        <taxon>Ecdysozoa</taxon>
        <taxon>Arthropoda</taxon>
        <taxon>Crustacea</taxon>
        <taxon>Oligostraca</taxon>
        <taxon>Ostracoda</taxon>
        <taxon>Podocopa</taxon>
        <taxon>Podocopida</taxon>
        <taxon>Cytherocopina</taxon>
        <taxon>Cytheroidea</taxon>
        <taxon>Cytherideidae</taxon>
        <taxon>Cyprideis</taxon>
    </lineage>
</organism>
<reference evidence="1" key="1">
    <citation type="submission" date="2020-11" db="EMBL/GenBank/DDBJ databases">
        <authorList>
            <person name="Tran Van P."/>
        </authorList>
    </citation>
    <scope>NUCLEOTIDE SEQUENCE</scope>
</reference>
<evidence type="ECO:0000313" key="1">
    <source>
        <dbReference type="EMBL" id="CAD7236360.1"/>
    </source>
</evidence>
<feature type="non-terminal residue" evidence="1">
    <location>
        <position position="1"/>
    </location>
</feature>
<dbReference type="OrthoDB" id="1700726at2759"/>
<name>A0A7R8WT51_9CRUS</name>
<proteinExistence type="predicted"/>
<accession>A0A7R8WT51</accession>
<protein>
    <submittedName>
        <fullName evidence="1">Uncharacterized protein</fullName>
    </submittedName>
</protein>
<gene>
    <name evidence="1" type="ORF">CTOB1V02_LOCUS14175</name>
</gene>
<dbReference type="AlphaFoldDB" id="A0A7R8WT51"/>
<sequence length="147" mass="16836">MGKTESTASQECSIWFRMTFGLLVFCYDAATYIFYYLYQNPSAALKARRKVQANIISEDTDSVTLRSQVPLSEPVQALLKQKKLDTMDKAFQFAVDKFGSRKCLGTRKILSEEGEEQSDGRFFMKYCLGDYEWTTYNEMREAASGFG</sequence>
<dbReference type="EMBL" id="OB678538">
    <property type="protein sequence ID" value="CAD7236360.1"/>
    <property type="molecule type" value="Genomic_DNA"/>
</dbReference>